<dbReference type="Gene3D" id="3.40.50.150">
    <property type="entry name" value="Vaccinia Virus protein VP39"/>
    <property type="match status" value="1"/>
</dbReference>
<dbReference type="InterPro" id="IPR052356">
    <property type="entry name" value="Thiol_S-MT"/>
</dbReference>
<dbReference type="GO" id="GO:0008757">
    <property type="term" value="F:S-adenosylmethionine-dependent methyltransferase activity"/>
    <property type="evidence" value="ECO:0007669"/>
    <property type="project" value="InterPro"/>
</dbReference>
<keyword evidence="3" id="KW-1185">Reference proteome</keyword>
<dbReference type="OrthoDB" id="65624at2"/>
<dbReference type="eggNOG" id="COG2226">
    <property type="taxonomic scope" value="Bacteria"/>
</dbReference>
<dbReference type="GO" id="GO:0032259">
    <property type="term" value="P:methylation"/>
    <property type="evidence" value="ECO:0007669"/>
    <property type="project" value="UniProtKB-KW"/>
</dbReference>
<proteinExistence type="predicted"/>
<dbReference type="HOGENOM" id="CLU_037990_7_4_11"/>
<evidence type="ECO:0000313" key="2">
    <source>
        <dbReference type="EMBL" id="ADP85040.1"/>
    </source>
</evidence>
<dbReference type="STRING" id="298654.FraEuI1c_7075"/>
<dbReference type="InterPro" id="IPR013216">
    <property type="entry name" value="Methyltransf_11"/>
</dbReference>
<keyword evidence="2" id="KW-0808">Transferase</keyword>
<dbReference type="EMBL" id="CP002299">
    <property type="protein sequence ID" value="ADP85040.1"/>
    <property type="molecule type" value="Genomic_DNA"/>
</dbReference>
<protein>
    <submittedName>
        <fullName evidence="2">Methyltransferase type 11</fullName>
    </submittedName>
</protein>
<dbReference type="Pfam" id="PF08241">
    <property type="entry name" value="Methyltransf_11"/>
    <property type="match status" value="1"/>
</dbReference>
<dbReference type="PANTHER" id="PTHR45036">
    <property type="entry name" value="METHYLTRANSFERASE LIKE 7B"/>
    <property type="match status" value="1"/>
</dbReference>
<sequence>MGFYDDQVLPRLTNLTLGRPMEPIRARVVEGLSGEVLELGFGSGRNLPHLPAGVTRLLAVEPAQVAVRLAAGRIAAARFPVEFVGDNGEELALAAESVDHALVTFSLCTIPDAGRALTEVHRVLRPGGTLHFLEHGRSPEPNVARRQDQFTPLWRRFFGGCHLNRPIDALIEKAGLTVQTMDRRGLGRPAVASFLYEGVAAKSG</sequence>
<feature type="domain" description="Methyltransferase type 11" evidence="1">
    <location>
        <begin position="37"/>
        <end position="131"/>
    </location>
</feature>
<evidence type="ECO:0000259" key="1">
    <source>
        <dbReference type="Pfam" id="PF08241"/>
    </source>
</evidence>
<name>E3IXE0_PSEI1</name>
<dbReference type="CDD" id="cd02440">
    <property type="entry name" value="AdoMet_MTases"/>
    <property type="match status" value="1"/>
</dbReference>
<evidence type="ECO:0000313" key="3">
    <source>
        <dbReference type="Proteomes" id="UP000002484"/>
    </source>
</evidence>
<dbReference type="RefSeq" id="WP_013428151.1">
    <property type="nucleotide sequence ID" value="NC_014666.1"/>
</dbReference>
<dbReference type="AlphaFoldDB" id="E3IXE0"/>
<dbReference type="PANTHER" id="PTHR45036:SF1">
    <property type="entry name" value="METHYLTRANSFERASE LIKE 7A"/>
    <property type="match status" value="1"/>
</dbReference>
<gene>
    <name evidence="2" type="ordered locus">FraEuI1c_7075</name>
</gene>
<dbReference type="InterPro" id="IPR029063">
    <property type="entry name" value="SAM-dependent_MTases_sf"/>
</dbReference>
<dbReference type="FunCoup" id="E3IXE0">
    <property type="interactions" value="38"/>
</dbReference>
<dbReference type="InParanoid" id="E3IXE0"/>
<accession>E3IXE0</accession>
<dbReference type="KEGG" id="fri:FraEuI1c_7075"/>
<reference evidence="2 3" key="1">
    <citation type="submission" date="2010-10" db="EMBL/GenBank/DDBJ databases">
        <title>Complete sequence of Frankia sp. EuI1c.</title>
        <authorList>
            <consortium name="US DOE Joint Genome Institute"/>
            <person name="Lucas S."/>
            <person name="Copeland A."/>
            <person name="Lapidus A."/>
            <person name="Cheng J.-F."/>
            <person name="Bruce D."/>
            <person name="Goodwin L."/>
            <person name="Pitluck S."/>
            <person name="Chertkov O."/>
            <person name="Detter J.C."/>
            <person name="Han C."/>
            <person name="Tapia R."/>
            <person name="Land M."/>
            <person name="Hauser L."/>
            <person name="Jeffries C."/>
            <person name="Kyrpides N."/>
            <person name="Ivanova N."/>
            <person name="Mikhailova N."/>
            <person name="Beauchemin N."/>
            <person name="Sen A."/>
            <person name="Sur S.A."/>
            <person name="Gtari M."/>
            <person name="Wall L."/>
            <person name="Tisa L."/>
            <person name="Woyke T."/>
        </authorList>
    </citation>
    <scope>NUCLEOTIDE SEQUENCE [LARGE SCALE GENOMIC DNA]</scope>
    <source>
        <strain evidence="3">DSM 45817 / CECT 9037 / EuI1c</strain>
    </source>
</reference>
<dbReference type="Proteomes" id="UP000002484">
    <property type="component" value="Chromosome"/>
</dbReference>
<keyword evidence="2" id="KW-0489">Methyltransferase</keyword>
<organism evidence="2 3">
    <name type="scientific">Pseudofrankia inefficax (strain DSM 45817 / CECT 9037 / DDB 130130 / EuI1c)</name>
    <name type="common">Frankia inefficax</name>
    <dbReference type="NCBI Taxonomy" id="298654"/>
    <lineage>
        <taxon>Bacteria</taxon>
        <taxon>Bacillati</taxon>
        <taxon>Actinomycetota</taxon>
        <taxon>Actinomycetes</taxon>
        <taxon>Frankiales</taxon>
        <taxon>Frankiaceae</taxon>
        <taxon>Pseudofrankia</taxon>
    </lineage>
</organism>
<dbReference type="SUPFAM" id="SSF53335">
    <property type="entry name" value="S-adenosyl-L-methionine-dependent methyltransferases"/>
    <property type="match status" value="1"/>
</dbReference>